<comment type="caution">
    <text evidence="1">The sequence shown here is derived from an EMBL/GenBank/DDBJ whole genome shotgun (WGS) entry which is preliminary data.</text>
</comment>
<sequence length="45" mass="4970">MHLPPTINQVSANKLAISFDYSALMTTFYLYKIATGGNHIPTKAE</sequence>
<proteinExistence type="predicted"/>
<evidence type="ECO:0000313" key="2">
    <source>
        <dbReference type="Proteomes" id="UP000288805"/>
    </source>
</evidence>
<name>A0A438ISE5_VITVI</name>
<protein>
    <submittedName>
        <fullName evidence="1">Uncharacterized protein</fullName>
    </submittedName>
</protein>
<gene>
    <name evidence="1" type="ORF">CK203_021453</name>
</gene>
<dbReference type="Proteomes" id="UP000288805">
    <property type="component" value="Unassembled WGS sequence"/>
</dbReference>
<accession>A0A438ISE5</accession>
<dbReference type="AlphaFoldDB" id="A0A438ISE5"/>
<evidence type="ECO:0000313" key="1">
    <source>
        <dbReference type="EMBL" id="RVW99630.1"/>
    </source>
</evidence>
<organism evidence="1 2">
    <name type="scientific">Vitis vinifera</name>
    <name type="common">Grape</name>
    <dbReference type="NCBI Taxonomy" id="29760"/>
    <lineage>
        <taxon>Eukaryota</taxon>
        <taxon>Viridiplantae</taxon>
        <taxon>Streptophyta</taxon>
        <taxon>Embryophyta</taxon>
        <taxon>Tracheophyta</taxon>
        <taxon>Spermatophyta</taxon>
        <taxon>Magnoliopsida</taxon>
        <taxon>eudicotyledons</taxon>
        <taxon>Gunneridae</taxon>
        <taxon>Pentapetalae</taxon>
        <taxon>rosids</taxon>
        <taxon>Vitales</taxon>
        <taxon>Vitaceae</taxon>
        <taxon>Viteae</taxon>
        <taxon>Vitis</taxon>
    </lineage>
</organism>
<dbReference type="EMBL" id="QGNW01000086">
    <property type="protein sequence ID" value="RVW99630.1"/>
    <property type="molecule type" value="Genomic_DNA"/>
</dbReference>
<reference evidence="1 2" key="1">
    <citation type="journal article" date="2018" name="PLoS Genet.">
        <title>Population sequencing reveals clonal diversity and ancestral inbreeding in the grapevine cultivar Chardonnay.</title>
        <authorList>
            <person name="Roach M.J."/>
            <person name="Johnson D.L."/>
            <person name="Bohlmann J."/>
            <person name="van Vuuren H.J."/>
            <person name="Jones S.J."/>
            <person name="Pretorius I.S."/>
            <person name="Schmidt S.A."/>
            <person name="Borneman A.R."/>
        </authorList>
    </citation>
    <scope>NUCLEOTIDE SEQUENCE [LARGE SCALE GENOMIC DNA]</scope>
    <source>
        <strain evidence="2">cv. Chardonnay</strain>
        <tissue evidence="1">Leaf</tissue>
    </source>
</reference>